<reference evidence="4" key="2">
    <citation type="submission" date="2015-01" db="EMBL/GenBank/DDBJ databases">
        <title>Evolutionary Origins and Diversification of the Mycorrhizal Mutualists.</title>
        <authorList>
            <consortium name="DOE Joint Genome Institute"/>
            <consortium name="Mycorrhizal Genomics Consortium"/>
            <person name="Kohler A."/>
            <person name="Kuo A."/>
            <person name="Nagy L.G."/>
            <person name="Floudas D."/>
            <person name="Copeland A."/>
            <person name="Barry K.W."/>
            <person name="Cichocki N."/>
            <person name="Veneault-Fourrey C."/>
            <person name="LaButti K."/>
            <person name="Lindquist E.A."/>
            <person name="Lipzen A."/>
            <person name="Lundell T."/>
            <person name="Morin E."/>
            <person name="Murat C."/>
            <person name="Riley R."/>
            <person name="Ohm R."/>
            <person name="Sun H."/>
            <person name="Tunlid A."/>
            <person name="Henrissat B."/>
            <person name="Grigoriev I.V."/>
            <person name="Hibbett D.S."/>
            <person name="Martin F."/>
        </authorList>
    </citation>
    <scope>NUCLEOTIDE SEQUENCE [LARGE SCALE GENOMIC DNA]</scope>
    <source>
        <strain evidence="4">MUT 4182</strain>
    </source>
</reference>
<dbReference type="PANTHER" id="PTHR34365">
    <property type="entry name" value="ENOLASE (DUF1399)"/>
    <property type="match status" value="1"/>
</dbReference>
<protein>
    <submittedName>
        <fullName evidence="3">Uncharacterized protein</fullName>
    </submittedName>
</protein>
<keyword evidence="1" id="KW-0175">Coiled coil</keyword>
<dbReference type="PANTHER" id="PTHR34365:SF7">
    <property type="entry name" value="GLYCINE-RICH DOMAIN-CONTAINING PROTEIN 1"/>
    <property type="match status" value="1"/>
</dbReference>
<keyword evidence="4" id="KW-1185">Reference proteome</keyword>
<dbReference type="InterPro" id="IPR009836">
    <property type="entry name" value="GRDP-like"/>
</dbReference>
<dbReference type="STRING" id="1051891.A0A0C3Q7T0"/>
<proteinExistence type="predicted"/>
<dbReference type="OrthoDB" id="2684236at2759"/>
<sequence>MAAAPPYTSQAPAYAAPSAVAGTDSNALPGYDDSNGPPSTFVPSQGVDEKLPNHFKVNNQYVKAQVKPSELQAHLVLLGAFHRLREEVQTFKGSSDVPMKSDERWAVFLQRAVYRFEQWAVRMIGGEGQEEVLGDAPRVLAGNEVPPLDVTMVWHTYMLNPRTYYEDCLRKLPGLLRIGSFPLMQLAGSIDHETLLPHPPSESRASAFTSFTGQPFDPPINTTSDETLAVFCPSCSQPNTTSWITFKGDGFAQRAYGCICEHCRLMFTREALGVRKFYEDMEKCIVNPDRFFLANTIVDYHTGAPTEPKWSQALTSIVLGLRDGTTRPAPAESWGKQIGWSMKAVEDFCRIGLLGKKNQQWIATPRPLNIILSAYRQPGPFSLDLASAVLRQMNFIDKMVNLGFTEQARWEEDHDTLTRCVVRYHHFLDLMATTPGNFVVPTLDIDLAWHTHQLLCDSYRKLKDIIGLVPDHDDKVGQGALSDAYDKTAEAWKYPTPSAAAYPQTLQVVQAAILSRSSPRKENPNPLRKSLWKIPDQIYSLPPTKLPIRPTVTHPSDHHAVAIVNPGEPNAAEAQLKRVELAKRAKDLKKSVEKEKADQWGEVMHKRVGGHAPSFLCPVQYGVQFPFGQFGQGDCTALSGRGLQSASAAGECCKGNGMNGLCGAQFDQKRGGPIESIKYSVMMSGDSSMQQALGMAQMTAAWGVMSAMVG</sequence>
<dbReference type="Proteomes" id="UP000054248">
    <property type="component" value="Unassembled WGS sequence"/>
</dbReference>
<dbReference type="AlphaFoldDB" id="A0A0C3Q7T0"/>
<feature type="region of interest" description="Disordered" evidence="2">
    <location>
        <begin position="25"/>
        <end position="48"/>
    </location>
</feature>
<organism evidence="3 4">
    <name type="scientific">Tulasnella calospora MUT 4182</name>
    <dbReference type="NCBI Taxonomy" id="1051891"/>
    <lineage>
        <taxon>Eukaryota</taxon>
        <taxon>Fungi</taxon>
        <taxon>Dikarya</taxon>
        <taxon>Basidiomycota</taxon>
        <taxon>Agaricomycotina</taxon>
        <taxon>Agaricomycetes</taxon>
        <taxon>Cantharellales</taxon>
        <taxon>Tulasnellaceae</taxon>
        <taxon>Tulasnella</taxon>
    </lineage>
</organism>
<dbReference type="HOGENOM" id="CLU_010103_1_1_1"/>
<dbReference type="Pfam" id="PF07173">
    <property type="entry name" value="GRDP-like"/>
    <property type="match status" value="1"/>
</dbReference>
<gene>
    <name evidence="3" type="ORF">M407DRAFT_30165</name>
</gene>
<accession>A0A0C3Q7T0</accession>
<evidence type="ECO:0000313" key="3">
    <source>
        <dbReference type="EMBL" id="KIO20171.1"/>
    </source>
</evidence>
<evidence type="ECO:0000313" key="4">
    <source>
        <dbReference type="Proteomes" id="UP000054248"/>
    </source>
</evidence>
<name>A0A0C3Q7T0_9AGAM</name>
<evidence type="ECO:0000256" key="2">
    <source>
        <dbReference type="SAM" id="MobiDB-lite"/>
    </source>
</evidence>
<feature type="coiled-coil region" evidence="1">
    <location>
        <begin position="571"/>
        <end position="598"/>
    </location>
</feature>
<dbReference type="EMBL" id="KN823184">
    <property type="protein sequence ID" value="KIO20171.1"/>
    <property type="molecule type" value="Genomic_DNA"/>
</dbReference>
<reference evidence="3 4" key="1">
    <citation type="submission" date="2014-04" db="EMBL/GenBank/DDBJ databases">
        <authorList>
            <consortium name="DOE Joint Genome Institute"/>
            <person name="Kuo A."/>
            <person name="Girlanda M."/>
            <person name="Perotto S."/>
            <person name="Kohler A."/>
            <person name="Nagy L.G."/>
            <person name="Floudas D."/>
            <person name="Copeland A."/>
            <person name="Barry K.W."/>
            <person name="Cichocki N."/>
            <person name="Veneault-Fourrey C."/>
            <person name="LaButti K."/>
            <person name="Lindquist E.A."/>
            <person name="Lipzen A."/>
            <person name="Lundell T."/>
            <person name="Morin E."/>
            <person name="Murat C."/>
            <person name="Sun H."/>
            <person name="Tunlid A."/>
            <person name="Henrissat B."/>
            <person name="Grigoriev I.V."/>
            <person name="Hibbett D.S."/>
            <person name="Martin F."/>
            <person name="Nordberg H.P."/>
            <person name="Cantor M.N."/>
            <person name="Hua S.X."/>
        </authorList>
    </citation>
    <scope>NUCLEOTIDE SEQUENCE [LARGE SCALE GENOMIC DNA]</scope>
    <source>
        <strain evidence="3 4">MUT 4182</strain>
    </source>
</reference>
<evidence type="ECO:0000256" key="1">
    <source>
        <dbReference type="SAM" id="Coils"/>
    </source>
</evidence>